<proteinExistence type="predicted"/>
<evidence type="ECO:0000313" key="2">
    <source>
        <dbReference type="EMBL" id="SFQ50899.1"/>
    </source>
</evidence>
<sequence>MKTIALSAAALLFAGAASAQDAYINQLGDQLNAVNYSEYSTGNDAQQVIVQQGVGFSAGQLSRGPGNSATTYQIDSTSNTVNSLTDTTSGNTVGSGATANSFIWQKNDGFTNGNNTAVAVQLNQQGPGSQNSSFLSQIIQEGNDNTAVNWSQDQAGTMAGQNLLGTTTLTATVAPSPTPLPVPVVNAGYPFGGTITTP</sequence>
<feature type="chain" id="PRO_5017244513" description="Curlin associated repeat-containing protein" evidence="1">
    <location>
        <begin position="20"/>
        <end position="198"/>
    </location>
</feature>
<evidence type="ECO:0000256" key="1">
    <source>
        <dbReference type="SAM" id="SignalP"/>
    </source>
</evidence>
<reference evidence="3" key="1">
    <citation type="submission" date="2016-10" db="EMBL/GenBank/DDBJ databases">
        <authorList>
            <person name="Varghese N."/>
            <person name="Submissions S."/>
        </authorList>
    </citation>
    <scope>NUCLEOTIDE SEQUENCE [LARGE SCALE GENOMIC DNA]</scope>
    <source>
        <strain evidence="3">JCM 10271</strain>
    </source>
</reference>
<name>A0A1I5Z349_9RHOB</name>
<organism evidence="2 3">
    <name type="scientific">Roseivivax halotolerans</name>
    <dbReference type="NCBI Taxonomy" id="93684"/>
    <lineage>
        <taxon>Bacteria</taxon>
        <taxon>Pseudomonadati</taxon>
        <taxon>Pseudomonadota</taxon>
        <taxon>Alphaproteobacteria</taxon>
        <taxon>Rhodobacterales</taxon>
        <taxon>Roseobacteraceae</taxon>
        <taxon>Roseivivax</taxon>
    </lineage>
</organism>
<dbReference type="RefSeq" id="WP_093012328.1">
    <property type="nucleotide sequence ID" value="NZ_FOXV01000007.1"/>
</dbReference>
<accession>A0A1I5Z349</accession>
<keyword evidence="3" id="KW-1185">Reference proteome</keyword>
<dbReference type="Proteomes" id="UP000243106">
    <property type="component" value="Unassembled WGS sequence"/>
</dbReference>
<feature type="signal peptide" evidence="1">
    <location>
        <begin position="1"/>
        <end position="19"/>
    </location>
</feature>
<dbReference type="AlphaFoldDB" id="A0A1I5Z349"/>
<dbReference type="EMBL" id="FOXV01000007">
    <property type="protein sequence ID" value="SFQ50899.1"/>
    <property type="molecule type" value="Genomic_DNA"/>
</dbReference>
<gene>
    <name evidence="2" type="ORF">SAMN05421853_107213</name>
</gene>
<keyword evidence="1" id="KW-0732">Signal</keyword>
<evidence type="ECO:0000313" key="3">
    <source>
        <dbReference type="Proteomes" id="UP000243106"/>
    </source>
</evidence>
<evidence type="ECO:0008006" key="4">
    <source>
        <dbReference type="Google" id="ProtNLM"/>
    </source>
</evidence>
<protein>
    <recommendedName>
        <fullName evidence="4">Curlin associated repeat-containing protein</fullName>
    </recommendedName>
</protein>